<gene>
    <name evidence="3" type="ORF">ENW50_10660</name>
</gene>
<dbReference type="Gene3D" id="1.10.10.1710">
    <property type="entry name" value="Deoxyribodipyrimidine photolyase-related"/>
    <property type="match status" value="1"/>
</dbReference>
<dbReference type="Pfam" id="PF03441">
    <property type="entry name" value="FAD_binding_7"/>
    <property type="match status" value="1"/>
</dbReference>
<dbReference type="InterPro" id="IPR005101">
    <property type="entry name" value="Cryptochr/Photolyase_FAD-bd"/>
</dbReference>
<dbReference type="EMBL" id="DTKL01000067">
    <property type="protein sequence ID" value="HGY95125.1"/>
    <property type="molecule type" value="Genomic_DNA"/>
</dbReference>
<dbReference type="PANTHER" id="PTHR38657:SF1">
    <property type="entry name" value="SLR1343 PROTEIN"/>
    <property type="match status" value="1"/>
</dbReference>
<dbReference type="AlphaFoldDB" id="A0A7V4XUI6"/>
<comment type="caution">
    <text evidence="3">The sequence shown here is derived from an EMBL/GenBank/DDBJ whole genome shotgun (WGS) entry which is preliminary data.</text>
</comment>
<dbReference type="InterPro" id="IPR007357">
    <property type="entry name" value="PhrB-like"/>
</dbReference>
<dbReference type="InterPro" id="IPR014729">
    <property type="entry name" value="Rossmann-like_a/b/a_fold"/>
</dbReference>
<feature type="domain" description="Cryptochrome/DNA photolyase FAD-binding" evidence="2">
    <location>
        <begin position="322"/>
        <end position="448"/>
    </location>
</feature>
<dbReference type="Pfam" id="PF04244">
    <property type="entry name" value="DPRP"/>
    <property type="match status" value="1"/>
</dbReference>
<evidence type="ECO:0000256" key="1">
    <source>
        <dbReference type="SAM" id="MobiDB-lite"/>
    </source>
</evidence>
<dbReference type="Gene3D" id="1.10.579.10">
    <property type="entry name" value="DNA Cyclobutane Dipyrimidine Photolyase, subunit A, domain 3"/>
    <property type="match status" value="1"/>
</dbReference>
<keyword evidence="3" id="KW-0456">Lyase</keyword>
<evidence type="ECO:0000313" key="3">
    <source>
        <dbReference type="EMBL" id="HGY95125.1"/>
    </source>
</evidence>
<accession>A0A7V4XUI6</accession>
<protein>
    <submittedName>
        <fullName evidence="3">Deoxyribodipyrimidine photolyase</fullName>
    </submittedName>
</protein>
<name>A0A7V4XUI6_9BACT</name>
<organism evidence="3">
    <name type="scientific">Acidobacterium capsulatum</name>
    <dbReference type="NCBI Taxonomy" id="33075"/>
    <lineage>
        <taxon>Bacteria</taxon>
        <taxon>Pseudomonadati</taxon>
        <taxon>Acidobacteriota</taxon>
        <taxon>Terriglobia</taxon>
        <taxon>Terriglobales</taxon>
        <taxon>Acidobacteriaceae</taxon>
        <taxon>Acidobacterium</taxon>
    </lineage>
</organism>
<dbReference type="GO" id="GO:0016829">
    <property type="term" value="F:lyase activity"/>
    <property type="evidence" value="ECO:0007669"/>
    <property type="project" value="UniProtKB-KW"/>
</dbReference>
<proteinExistence type="predicted"/>
<evidence type="ECO:0000259" key="2">
    <source>
        <dbReference type="Pfam" id="PF03441"/>
    </source>
</evidence>
<sequence>MSEFADRIRPHTPTRDDASARRWIYVPYDRLTDATGPLTEQPVSQTGIVMMEALAKAHRRPYHKKKLALILANQRHFALEQARRGVKVIYEFTPGIFADGLEQVTRHHRLSALTMMQSAEREMRLDVEEARVRGIPLQLVEDTTWCSTESDFDSVFAPSTKRFLMDRFYRRMRQKTGILMQPNGEPIGGKYSYDAENRKPYRGQPPVPERPRFHPDSVTQEVLHLVACEFPSHFGTLDGFDLPVTQAQADEAWSFALEHLLPHFGPFEDAMAHHEPDLFHSRLSALINISRLLPRRLVDDVARAAHAGHIPLASAEGFIRQILGWREFMRHLHRRTDGYRQLPGPRNNSSPEDPYAGAEPSALHAHRPLPAAFWGRKSGLHCLDTVIDQVWREGWSHHITRLMVLSNLATLLGVSPRALTDWFWVAYIDAYDWVVEPNVLGMSTFADNGLTATKPYVSGAAYIHRMSDYCGHCQYNPRKATGDASCPFTSLYWSFLDRNADNLSSNPRMSMPYVTLRKKPASELNELRKRAAQAIEALCNTR</sequence>
<reference evidence="3" key="1">
    <citation type="journal article" date="2020" name="mSystems">
        <title>Genome- and Community-Level Interaction Insights into Carbon Utilization and Element Cycling Functions of Hydrothermarchaeota in Hydrothermal Sediment.</title>
        <authorList>
            <person name="Zhou Z."/>
            <person name="Liu Y."/>
            <person name="Xu W."/>
            <person name="Pan J."/>
            <person name="Luo Z.H."/>
            <person name="Li M."/>
        </authorList>
    </citation>
    <scope>NUCLEOTIDE SEQUENCE [LARGE SCALE GENOMIC DNA]</scope>
    <source>
        <strain evidence="3">SpSt-855</strain>
    </source>
</reference>
<dbReference type="InterPro" id="IPR036134">
    <property type="entry name" value="Crypto/Photolyase_FAD-like_sf"/>
</dbReference>
<dbReference type="PANTHER" id="PTHR38657">
    <property type="entry name" value="SLR1343 PROTEIN"/>
    <property type="match status" value="1"/>
</dbReference>
<feature type="region of interest" description="Disordered" evidence="1">
    <location>
        <begin position="339"/>
        <end position="360"/>
    </location>
</feature>
<dbReference type="Gene3D" id="1.25.40.80">
    <property type="match status" value="1"/>
</dbReference>
<dbReference type="Gene3D" id="3.40.50.620">
    <property type="entry name" value="HUPs"/>
    <property type="match status" value="1"/>
</dbReference>
<dbReference type="SUPFAM" id="SSF48173">
    <property type="entry name" value="Cryptochrome/photolyase FAD-binding domain"/>
    <property type="match status" value="1"/>
</dbReference>
<dbReference type="InterPro" id="IPR052551">
    <property type="entry name" value="UV-DNA_repair_photolyase"/>
</dbReference>